<dbReference type="EMBL" id="CP001646">
    <property type="protein sequence ID" value="ACS66211.1"/>
    <property type="molecule type" value="Genomic_DNA"/>
</dbReference>
<sequence>MTLTDQKIQQVLNDPGTSSWLKTALRAQIQRDPVDAANDADVLAEIMREKLAEVFAAAGLA</sequence>
<reference evidence="1" key="1">
    <citation type="submission" date="2009-06" db="EMBL/GenBank/DDBJ databases">
        <title>Complete sequence plasmid 1 of Ralstonia pickettii 12D.</title>
        <authorList>
            <consortium name="US DOE Joint Genome Institute"/>
            <person name="Lucas S."/>
            <person name="Copeland A."/>
            <person name="Lapidus A."/>
            <person name="Glavina del Rio T."/>
            <person name="Dalin E."/>
            <person name="Tice H."/>
            <person name="Bruce D."/>
            <person name="Goodwin L."/>
            <person name="Pitluck S."/>
            <person name="Sims D."/>
            <person name="Meincke L."/>
            <person name="Brettin T."/>
            <person name="Detter J.C."/>
            <person name="Han C."/>
            <person name="Larimer F."/>
            <person name="Land M."/>
            <person name="Hauser L."/>
            <person name="Kyrpides N."/>
            <person name="Ovchinnikova G."/>
            <person name="Marsh T."/>
            <person name="Richardson P."/>
        </authorList>
    </citation>
    <scope>NUCLEOTIDE SEQUENCE [LARGE SCALE GENOMIC DNA]</scope>
    <source>
        <plasmid evidence="1">12D</plasmid>
        <plasmid evidence="1">pRp12D01</plasmid>
    </source>
</reference>
<organism evidence="1">
    <name type="scientific">Ralstonia pickettii (strain 12D)</name>
    <dbReference type="NCBI Taxonomy" id="428406"/>
    <lineage>
        <taxon>Bacteria</taxon>
        <taxon>Pseudomonadati</taxon>
        <taxon>Pseudomonadota</taxon>
        <taxon>Betaproteobacteria</taxon>
        <taxon>Burkholderiales</taxon>
        <taxon>Burkholderiaceae</taxon>
        <taxon>Ralstonia</taxon>
    </lineage>
</organism>
<protein>
    <submittedName>
        <fullName evidence="1">Uncharacterized protein</fullName>
    </submittedName>
</protein>
<dbReference type="HOGENOM" id="CLU_2919470_0_0_4"/>
<dbReference type="AlphaFoldDB" id="C6BPT7"/>
<evidence type="ECO:0000313" key="1">
    <source>
        <dbReference type="EMBL" id="ACS66211.1"/>
    </source>
</evidence>
<accession>C6BPT7</accession>
<gene>
    <name evidence="1" type="ordered locus">Rpic12D_4977</name>
</gene>
<keyword evidence="1" id="KW-0614">Plasmid</keyword>
<geneLocation type="plasmid" evidence="1">
    <name>pRp12D01</name>
</geneLocation>
<dbReference type="KEGG" id="rpf:Rpic12D_4977"/>
<proteinExistence type="predicted"/>
<name>C6BPT7_RALP1</name>